<dbReference type="AlphaFoldDB" id="A0A1Z5HV76"/>
<dbReference type="InterPro" id="IPR021525">
    <property type="entry name" value="DUF3189"/>
</dbReference>
<evidence type="ECO:0008006" key="3">
    <source>
        <dbReference type="Google" id="ProtNLM"/>
    </source>
</evidence>
<dbReference type="EMBL" id="BDGJ01000125">
    <property type="protein sequence ID" value="GAW93235.1"/>
    <property type="molecule type" value="Genomic_DNA"/>
</dbReference>
<protein>
    <recommendedName>
        <fullName evidence="3">DUF3189 domain-containing protein</fullName>
    </recommendedName>
</protein>
<sequence>MRIIYYCSTGVHLAALMAAIHLGHIPAQVKIKPEQVNRIEWFDLRLPASKAGSPFFVGRDEQGHEVFTMAVGNERLLAPKTIRGFLNLCGIPAHDLLLVDAQKYATFGIKLGSYLQRLGLRALGRSILVNAICQVYPNCVRQVMRVKEELGSGPV</sequence>
<comment type="caution">
    <text evidence="1">The sequence shown here is derived from an EMBL/GenBank/DDBJ whole genome shotgun (WGS) entry which is preliminary data.</text>
</comment>
<keyword evidence="2" id="KW-1185">Reference proteome</keyword>
<evidence type="ECO:0000313" key="2">
    <source>
        <dbReference type="Proteomes" id="UP000197032"/>
    </source>
</evidence>
<evidence type="ECO:0000313" key="1">
    <source>
        <dbReference type="EMBL" id="GAW93235.1"/>
    </source>
</evidence>
<proteinExistence type="predicted"/>
<reference evidence="2" key="1">
    <citation type="journal article" date="2017" name="Appl. Environ. Microbiol.">
        <title>Genomic Analysis of Calderihabitans maritimus KKC1, a Thermophilic, Hydrogenogenic, Carboxydotrophic Bacterium Isolated from Marine Sediment.</title>
        <authorList>
            <person name="Omae K."/>
            <person name="Yoneda Y."/>
            <person name="Fukuyama Y."/>
            <person name="Yoshida T."/>
            <person name="Sako Y."/>
        </authorList>
    </citation>
    <scope>NUCLEOTIDE SEQUENCE [LARGE SCALE GENOMIC DNA]</scope>
    <source>
        <strain evidence="2">KKC1</strain>
    </source>
</reference>
<dbReference type="Proteomes" id="UP000197032">
    <property type="component" value="Unassembled WGS sequence"/>
</dbReference>
<organism evidence="1 2">
    <name type="scientific">Calderihabitans maritimus</name>
    <dbReference type="NCBI Taxonomy" id="1246530"/>
    <lineage>
        <taxon>Bacteria</taxon>
        <taxon>Bacillati</taxon>
        <taxon>Bacillota</taxon>
        <taxon>Clostridia</taxon>
        <taxon>Neomoorellales</taxon>
        <taxon>Calderihabitantaceae</taxon>
        <taxon>Calderihabitans</taxon>
    </lineage>
</organism>
<accession>A0A1Z5HV76</accession>
<gene>
    <name evidence="1" type="ORF">KKC1_23740</name>
</gene>
<dbReference type="RefSeq" id="WP_088554419.1">
    <property type="nucleotide sequence ID" value="NZ_BDGJ01000125.1"/>
</dbReference>
<dbReference type="Pfam" id="PF11385">
    <property type="entry name" value="DUF3189"/>
    <property type="match status" value="1"/>
</dbReference>
<dbReference type="OrthoDB" id="1680616at2"/>
<name>A0A1Z5HV76_9FIRM</name>